<evidence type="ECO:0000313" key="3">
    <source>
        <dbReference type="Proteomes" id="UP000184330"/>
    </source>
</evidence>
<dbReference type="AlphaFoldDB" id="A0A1L7XPQ6"/>
<reference evidence="2 3" key="1">
    <citation type="submission" date="2016-03" db="EMBL/GenBank/DDBJ databases">
        <authorList>
            <person name="Ploux O."/>
        </authorList>
    </citation>
    <scope>NUCLEOTIDE SEQUENCE [LARGE SCALE GENOMIC DNA]</scope>
    <source>
        <strain evidence="2 3">UAMH 11012</strain>
    </source>
</reference>
<dbReference type="EMBL" id="FJOG01000041">
    <property type="protein sequence ID" value="CZR67020.1"/>
    <property type="molecule type" value="Genomic_DNA"/>
</dbReference>
<dbReference type="OrthoDB" id="423498at2759"/>
<sequence length="394" mass="43351">MGKRKIVQEANPTSNTIIAAYSSTHINYFTRRYAMPGKAYFHKHDEAFKQLLDPDSSIKLLLEVEEYPFAHEAGVFFADTDDLFITSNRISTRTDGPYVQISRVNFGEKPFVEELKGPSLDIPMGNGGINYNDGVLFCSQGSMTTPSGLYWMSRSPPYQSHCLISDFYGRQFNSLNDVVVHSDGSIWFTDPIYGYEQGYRAKPELPCQVYRFDPSNKSIRAMADGFGRPNGISFSPGEKVIYITDTDWIHGDGTTDGMRPSSIYAFDITYHSGQPFMTNRRLFAMAADGIPDGIKCDMDGNVYSGCGDGINVWSPGGVLLGIVKIDGGAANFCFAVEVSSGSFAENLIGIGCYSPKTTLCSAYGQQYDLSSTIDNCHPKDGLFSATTQVRDTSS</sequence>
<gene>
    <name evidence="2" type="ORF">PAC_16919</name>
</gene>
<name>A0A1L7XPQ6_9HELO</name>
<keyword evidence="3" id="KW-1185">Reference proteome</keyword>
<dbReference type="SUPFAM" id="SSF63829">
    <property type="entry name" value="Calcium-dependent phosphotriesterase"/>
    <property type="match status" value="1"/>
</dbReference>
<proteinExistence type="predicted"/>
<dbReference type="PANTHER" id="PTHR47064">
    <property type="entry name" value="PUTATIVE (AFU_ORTHOLOGUE AFUA_1G08990)-RELATED"/>
    <property type="match status" value="1"/>
</dbReference>
<feature type="domain" description="SMP-30/Gluconolactonase/LRE-like region" evidence="1">
    <location>
        <begin position="163"/>
        <end position="334"/>
    </location>
</feature>
<evidence type="ECO:0000259" key="1">
    <source>
        <dbReference type="Pfam" id="PF08450"/>
    </source>
</evidence>
<accession>A0A1L7XPQ6</accession>
<organism evidence="2 3">
    <name type="scientific">Phialocephala subalpina</name>
    <dbReference type="NCBI Taxonomy" id="576137"/>
    <lineage>
        <taxon>Eukaryota</taxon>
        <taxon>Fungi</taxon>
        <taxon>Dikarya</taxon>
        <taxon>Ascomycota</taxon>
        <taxon>Pezizomycotina</taxon>
        <taxon>Leotiomycetes</taxon>
        <taxon>Helotiales</taxon>
        <taxon>Mollisiaceae</taxon>
        <taxon>Phialocephala</taxon>
        <taxon>Phialocephala fortinii species complex</taxon>
    </lineage>
</organism>
<dbReference type="Gene3D" id="2.120.10.30">
    <property type="entry name" value="TolB, C-terminal domain"/>
    <property type="match status" value="1"/>
</dbReference>
<dbReference type="Pfam" id="PF08450">
    <property type="entry name" value="SGL"/>
    <property type="match status" value="1"/>
</dbReference>
<protein>
    <submittedName>
        <fullName evidence="2">Related to lactonohydrolase</fullName>
    </submittedName>
</protein>
<dbReference type="InterPro" id="IPR011042">
    <property type="entry name" value="6-blade_b-propeller_TolB-like"/>
</dbReference>
<dbReference type="InterPro" id="IPR013658">
    <property type="entry name" value="SGL"/>
</dbReference>
<keyword evidence="2" id="KW-0378">Hydrolase</keyword>
<dbReference type="InterPro" id="IPR052988">
    <property type="entry name" value="Oryzine_lactonohydrolase"/>
</dbReference>
<dbReference type="GO" id="GO:0016787">
    <property type="term" value="F:hydrolase activity"/>
    <property type="evidence" value="ECO:0007669"/>
    <property type="project" value="UniProtKB-KW"/>
</dbReference>
<dbReference type="PANTHER" id="PTHR47064:SF2">
    <property type="entry name" value="SMP-30_GLUCONOLACTONASE_LRE-LIKE REGION DOMAIN-CONTAINING PROTEIN-RELATED"/>
    <property type="match status" value="1"/>
</dbReference>
<evidence type="ECO:0000313" key="2">
    <source>
        <dbReference type="EMBL" id="CZR67020.1"/>
    </source>
</evidence>
<dbReference type="STRING" id="576137.A0A1L7XPQ6"/>
<dbReference type="Proteomes" id="UP000184330">
    <property type="component" value="Unassembled WGS sequence"/>
</dbReference>